<feature type="transmembrane region" description="Helical" evidence="8">
    <location>
        <begin position="74"/>
        <end position="95"/>
    </location>
</feature>
<name>A0A7V6CDJ5_9BACT</name>
<dbReference type="Pfam" id="PF00474">
    <property type="entry name" value="SSF"/>
    <property type="match status" value="1"/>
</dbReference>
<evidence type="ECO:0000256" key="8">
    <source>
        <dbReference type="SAM" id="Phobius"/>
    </source>
</evidence>
<gene>
    <name evidence="9" type="ORF">ENM15_03050</name>
</gene>
<evidence type="ECO:0000256" key="1">
    <source>
        <dbReference type="ARBA" id="ARBA00004141"/>
    </source>
</evidence>
<accession>A0A7V6CDJ5</accession>
<protein>
    <recommendedName>
        <fullName evidence="10">Sodium:solute symporter family protein</fullName>
    </recommendedName>
</protein>
<reference evidence="9" key="1">
    <citation type="journal article" date="2020" name="mSystems">
        <title>Genome- and Community-Level Interaction Insights into Carbon Utilization and Element Cycling Functions of Hydrothermarchaeota in Hydrothermal Sediment.</title>
        <authorList>
            <person name="Zhou Z."/>
            <person name="Liu Y."/>
            <person name="Xu W."/>
            <person name="Pan J."/>
            <person name="Luo Z.H."/>
            <person name="Li M."/>
        </authorList>
    </citation>
    <scope>NUCLEOTIDE SEQUENCE [LARGE SCALE GENOMIC DNA]</scope>
    <source>
        <strain evidence="9">SpSt-106</strain>
    </source>
</reference>
<dbReference type="InterPro" id="IPR001734">
    <property type="entry name" value="Na/solute_symporter"/>
</dbReference>
<feature type="transmembrane region" description="Helical" evidence="8">
    <location>
        <begin position="6"/>
        <end position="23"/>
    </location>
</feature>
<dbReference type="AlphaFoldDB" id="A0A7V6CDJ5"/>
<organism evidence="9">
    <name type="scientific">Thermodesulfobacterium geofontis</name>
    <dbReference type="NCBI Taxonomy" id="1295609"/>
    <lineage>
        <taxon>Bacteria</taxon>
        <taxon>Pseudomonadati</taxon>
        <taxon>Thermodesulfobacteriota</taxon>
        <taxon>Thermodesulfobacteria</taxon>
        <taxon>Thermodesulfobacteriales</taxon>
        <taxon>Thermodesulfobacteriaceae</taxon>
        <taxon>Thermodesulfobacterium</taxon>
    </lineage>
</organism>
<dbReference type="PROSITE" id="PS50283">
    <property type="entry name" value="NA_SOLUT_SYMP_3"/>
    <property type="match status" value="1"/>
</dbReference>
<dbReference type="EMBL" id="DRWR01000054">
    <property type="protein sequence ID" value="HHQ15780.1"/>
    <property type="molecule type" value="Genomic_DNA"/>
</dbReference>
<comment type="similarity">
    <text evidence="2 7">Belongs to the sodium:solute symporter (SSF) (TC 2.A.21) family.</text>
</comment>
<proteinExistence type="inferred from homology"/>
<keyword evidence="5 8" id="KW-1133">Transmembrane helix</keyword>
<evidence type="ECO:0008006" key="10">
    <source>
        <dbReference type="Google" id="ProtNLM"/>
    </source>
</evidence>
<dbReference type="GO" id="GO:0005886">
    <property type="term" value="C:plasma membrane"/>
    <property type="evidence" value="ECO:0007669"/>
    <property type="project" value="TreeGrafter"/>
</dbReference>
<evidence type="ECO:0000256" key="6">
    <source>
        <dbReference type="ARBA" id="ARBA00023136"/>
    </source>
</evidence>
<dbReference type="GO" id="GO:0022857">
    <property type="term" value="F:transmembrane transporter activity"/>
    <property type="evidence" value="ECO:0007669"/>
    <property type="project" value="InterPro"/>
</dbReference>
<keyword evidence="4 8" id="KW-0812">Transmembrane</keyword>
<sequence>MISYLLPILLYFACLILIGEISARKKIKNLDDFLLAGREHGLFITSGSLLATVIGAGSTIGAAGAAYYVGISAAWYLLSASIGLLILAFTLAQALREMSLYTIPEFIRKRYGQKAGYLSSFLSIIALILFLSAQFYALGAIFHQLTGIPLKLATLIGATLVIFYTLRGGA</sequence>
<comment type="caution">
    <text evidence="9">The sequence shown here is derived from an EMBL/GenBank/DDBJ whole genome shotgun (WGS) entry which is preliminary data.</text>
</comment>
<dbReference type="InterPro" id="IPR050277">
    <property type="entry name" value="Sodium:Solute_Symporter"/>
</dbReference>
<feature type="transmembrane region" description="Helical" evidence="8">
    <location>
        <begin position="148"/>
        <end position="166"/>
    </location>
</feature>
<dbReference type="InterPro" id="IPR038377">
    <property type="entry name" value="Na/Glc_symporter_sf"/>
</dbReference>
<evidence type="ECO:0000256" key="7">
    <source>
        <dbReference type="RuleBase" id="RU362091"/>
    </source>
</evidence>
<comment type="subcellular location">
    <subcellularLocation>
        <location evidence="1">Membrane</location>
        <topology evidence="1">Multi-pass membrane protein</topology>
    </subcellularLocation>
</comment>
<dbReference type="PANTHER" id="PTHR48086">
    <property type="entry name" value="SODIUM/PROLINE SYMPORTER-RELATED"/>
    <property type="match status" value="1"/>
</dbReference>
<evidence type="ECO:0000256" key="5">
    <source>
        <dbReference type="ARBA" id="ARBA00022989"/>
    </source>
</evidence>
<keyword evidence="6 8" id="KW-0472">Membrane</keyword>
<feature type="transmembrane region" description="Helical" evidence="8">
    <location>
        <begin position="43"/>
        <end position="68"/>
    </location>
</feature>
<dbReference type="PANTHER" id="PTHR48086:SF7">
    <property type="entry name" value="SODIUM-SOLUTE SYMPORTER-RELATED"/>
    <property type="match status" value="1"/>
</dbReference>
<evidence type="ECO:0000256" key="3">
    <source>
        <dbReference type="ARBA" id="ARBA00022448"/>
    </source>
</evidence>
<evidence type="ECO:0000256" key="2">
    <source>
        <dbReference type="ARBA" id="ARBA00006434"/>
    </source>
</evidence>
<keyword evidence="3" id="KW-0813">Transport</keyword>
<dbReference type="Gene3D" id="1.20.1730.10">
    <property type="entry name" value="Sodium/glucose cotransporter"/>
    <property type="match status" value="1"/>
</dbReference>
<evidence type="ECO:0000313" key="9">
    <source>
        <dbReference type="EMBL" id="HHQ15780.1"/>
    </source>
</evidence>
<feature type="transmembrane region" description="Helical" evidence="8">
    <location>
        <begin position="116"/>
        <end position="142"/>
    </location>
</feature>
<evidence type="ECO:0000256" key="4">
    <source>
        <dbReference type="ARBA" id="ARBA00022692"/>
    </source>
</evidence>